<dbReference type="Proteomes" id="UP000002630">
    <property type="component" value="Linkage Group LG15"/>
</dbReference>
<dbReference type="EMBL" id="FN648608">
    <property type="protein sequence ID" value="CBN74774.1"/>
    <property type="molecule type" value="Genomic_DNA"/>
</dbReference>
<accession>D8LMX3</accession>
<name>D8LMX3_ECTSI</name>
<dbReference type="PANTHER" id="PTHR21549">
    <property type="entry name" value="MUTATED IN BLADDER CANCER 1"/>
    <property type="match status" value="1"/>
</dbReference>
<proteinExistence type="predicted"/>
<dbReference type="AlphaFoldDB" id="D8LMX3"/>
<evidence type="ECO:0000256" key="2">
    <source>
        <dbReference type="SAM" id="MobiDB-lite"/>
    </source>
</evidence>
<evidence type="ECO:0000313" key="3">
    <source>
        <dbReference type="EMBL" id="CBN74774.1"/>
    </source>
</evidence>
<feature type="compositionally biased region" description="Basic and acidic residues" evidence="2">
    <location>
        <begin position="308"/>
        <end position="331"/>
    </location>
</feature>
<keyword evidence="4" id="KW-1185">Reference proteome</keyword>
<dbReference type="EMBL" id="FN649740">
    <property type="protein sequence ID" value="CBN74774.1"/>
    <property type="molecule type" value="Genomic_DNA"/>
</dbReference>
<dbReference type="InParanoid" id="D8LMX3"/>
<organism evidence="3 4">
    <name type="scientific">Ectocarpus siliculosus</name>
    <name type="common">Brown alga</name>
    <name type="synonym">Conferva siliculosa</name>
    <dbReference type="NCBI Taxonomy" id="2880"/>
    <lineage>
        <taxon>Eukaryota</taxon>
        <taxon>Sar</taxon>
        <taxon>Stramenopiles</taxon>
        <taxon>Ochrophyta</taxon>
        <taxon>PX clade</taxon>
        <taxon>Phaeophyceae</taxon>
        <taxon>Ectocarpales</taxon>
        <taxon>Ectocarpaceae</taxon>
        <taxon>Ectocarpus</taxon>
    </lineage>
</organism>
<gene>
    <name evidence="3" type="ORF">Esi_0041_0138</name>
</gene>
<reference evidence="3 4" key="1">
    <citation type="journal article" date="2010" name="Nature">
        <title>The Ectocarpus genome and the independent evolution of multicellularity in brown algae.</title>
        <authorList>
            <person name="Cock J.M."/>
            <person name="Sterck L."/>
            <person name="Rouze P."/>
            <person name="Scornet D."/>
            <person name="Allen A.E."/>
            <person name="Amoutzias G."/>
            <person name="Anthouard V."/>
            <person name="Artiguenave F."/>
            <person name="Aury J.M."/>
            <person name="Badger J.H."/>
            <person name="Beszteri B."/>
            <person name="Billiau K."/>
            <person name="Bonnet E."/>
            <person name="Bothwell J.H."/>
            <person name="Bowler C."/>
            <person name="Boyen C."/>
            <person name="Brownlee C."/>
            <person name="Carrano C.J."/>
            <person name="Charrier B."/>
            <person name="Cho G.Y."/>
            <person name="Coelho S.M."/>
            <person name="Collen J."/>
            <person name="Corre E."/>
            <person name="Da Silva C."/>
            <person name="Delage L."/>
            <person name="Delaroque N."/>
            <person name="Dittami S.M."/>
            <person name="Doulbeau S."/>
            <person name="Elias M."/>
            <person name="Farnham G."/>
            <person name="Gachon C.M."/>
            <person name="Gschloessl B."/>
            <person name="Heesch S."/>
            <person name="Jabbari K."/>
            <person name="Jubin C."/>
            <person name="Kawai H."/>
            <person name="Kimura K."/>
            <person name="Kloareg B."/>
            <person name="Kupper F.C."/>
            <person name="Lang D."/>
            <person name="Le Bail A."/>
            <person name="Leblanc C."/>
            <person name="Lerouge P."/>
            <person name="Lohr M."/>
            <person name="Lopez P.J."/>
            <person name="Martens C."/>
            <person name="Maumus F."/>
            <person name="Michel G."/>
            <person name="Miranda-Saavedra D."/>
            <person name="Morales J."/>
            <person name="Moreau H."/>
            <person name="Motomura T."/>
            <person name="Nagasato C."/>
            <person name="Napoli C.A."/>
            <person name="Nelson D.R."/>
            <person name="Nyvall-Collen P."/>
            <person name="Peters A.F."/>
            <person name="Pommier C."/>
            <person name="Potin P."/>
            <person name="Poulain J."/>
            <person name="Quesneville H."/>
            <person name="Read B."/>
            <person name="Rensing S.A."/>
            <person name="Ritter A."/>
            <person name="Rousvoal S."/>
            <person name="Samanta M."/>
            <person name="Samson G."/>
            <person name="Schroeder D.C."/>
            <person name="Segurens B."/>
            <person name="Strittmatter M."/>
            <person name="Tonon T."/>
            <person name="Tregear J.W."/>
            <person name="Valentin K."/>
            <person name="von Dassow P."/>
            <person name="Yamagishi T."/>
            <person name="Van de Peer Y."/>
            <person name="Wincker P."/>
        </authorList>
    </citation>
    <scope>NUCLEOTIDE SEQUENCE [LARGE SCALE GENOMIC DNA]</scope>
    <source>
        <strain evidence="4">Ec32 / CCAP1310/4</strain>
    </source>
</reference>
<protein>
    <submittedName>
        <fullName evidence="3">Uncharacterized protein</fullName>
    </submittedName>
</protein>
<sequence length="436" mass="48913">MRVRKNWRETDFQICKPTALTSKSLGLLSRNSCPRVPAGPKKASWQSCLFRLQALEAQHVSTLTALRSDFLRDAAGSTSAGSAEAALDQNGGWPSDRHFRFMKVIKAAKGATGGAVGGAGGYLGGSSDSSGATTKRLVAGLPGVFPAEISNHESWYRLRGVFLAKKRAEKQRHARKVEELVIWGKKALETLRNEERESAARAIEQEERERRRKELDNLLREQGKARERREKESRERVEKALLDRVVRETEEAERKALEDERKRSAVAQYHASLQELRARETDACEAAARAEEAERAQRVPVNRKRVGFRQEKAREKQEERERREQEAKELEEKRMQVLQRLAASVPYAEACANAEAKLDHITVATAAHFDQFLPHDRSRGHCPMLGYNTGEVFKDARFRLGLYLREAGVSGCKSAHVAVMRAAGPRAPAPYGQHAE</sequence>
<evidence type="ECO:0000313" key="4">
    <source>
        <dbReference type="Proteomes" id="UP000002630"/>
    </source>
</evidence>
<dbReference type="OMA" id="ANTEDVW"/>
<dbReference type="InterPro" id="IPR039902">
    <property type="entry name" value="CCDC148/CCDC112"/>
</dbReference>
<evidence type="ECO:0000256" key="1">
    <source>
        <dbReference type="ARBA" id="ARBA00023054"/>
    </source>
</evidence>
<keyword evidence="1" id="KW-0175">Coiled coil</keyword>
<dbReference type="PANTHER" id="PTHR21549:SF1">
    <property type="entry name" value="COILED-COIL DOMAIN-CONTAINING PROTEIN 148"/>
    <property type="match status" value="1"/>
</dbReference>
<dbReference type="OrthoDB" id="448087at2759"/>
<feature type="region of interest" description="Disordered" evidence="2">
    <location>
        <begin position="307"/>
        <end position="331"/>
    </location>
</feature>